<evidence type="ECO:0000313" key="2">
    <source>
        <dbReference type="EMBL" id="OCH88955.1"/>
    </source>
</evidence>
<name>A0A8E2AV91_9APHY</name>
<dbReference type="EMBL" id="KV722439">
    <property type="protein sequence ID" value="OCH88955.1"/>
    <property type="molecule type" value="Genomic_DNA"/>
</dbReference>
<dbReference type="AlphaFoldDB" id="A0A8E2AV91"/>
<dbReference type="Proteomes" id="UP000250043">
    <property type="component" value="Unassembled WGS sequence"/>
</dbReference>
<evidence type="ECO:0000256" key="1">
    <source>
        <dbReference type="SAM" id="MobiDB-lite"/>
    </source>
</evidence>
<reference evidence="2 3" key="1">
    <citation type="submission" date="2016-07" db="EMBL/GenBank/DDBJ databases">
        <title>Draft genome of the white-rot fungus Obba rivulosa 3A-2.</title>
        <authorList>
            <consortium name="DOE Joint Genome Institute"/>
            <person name="Miettinen O."/>
            <person name="Riley R."/>
            <person name="Acob R."/>
            <person name="Barry K."/>
            <person name="Cullen D."/>
            <person name="De Vries R."/>
            <person name="Hainaut M."/>
            <person name="Hatakka A."/>
            <person name="Henrissat B."/>
            <person name="Hilden K."/>
            <person name="Kuo R."/>
            <person name="Labutti K."/>
            <person name="Lipzen A."/>
            <person name="Makela M.R."/>
            <person name="Sandor L."/>
            <person name="Spatafora J.W."/>
            <person name="Grigoriev I.V."/>
            <person name="Hibbett D.S."/>
        </authorList>
    </citation>
    <scope>NUCLEOTIDE SEQUENCE [LARGE SCALE GENOMIC DNA]</scope>
    <source>
        <strain evidence="2 3">3A-2</strain>
    </source>
</reference>
<sequence length="103" mass="11952">MIGTPCQNFTYRRSWRAFGTACRDSSRQHGISLGQEETNRRTFRRSAGTPPMRKFFIKGRREELNREGAPGETLPSYLPILACRRLQASACNFRSSCHDHRFR</sequence>
<gene>
    <name evidence="2" type="ORF">OBBRIDRAFT_56372</name>
</gene>
<protein>
    <submittedName>
        <fullName evidence="2">Uncharacterized protein</fullName>
    </submittedName>
</protein>
<feature type="region of interest" description="Disordered" evidence="1">
    <location>
        <begin position="29"/>
        <end position="50"/>
    </location>
</feature>
<proteinExistence type="predicted"/>
<keyword evidence="3" id="KW-1185">Reference proteome</keyword>
<evidence type="ECO:0000313" key="3">
    <source>
        <dbReference type="Proteomes" id="UP000250043"/>
    </source>
</evidence>
<organism evidence="2 3">
    <name type="scientific">Obba rivulosa</name>
    <dbReference type="NCBI Taxonomy" id="1052685"/>
    <lineage>
        <taxon>Eukaryota</taxon>
        <taxon>Fungi</taxon>
        <taxon>Dikarya</taxon>
        <taxon>Basidiomycota</taxon>
        <taxon>Agaricomycotina</taxon>
        <taxon>Agaricomycetes</taxon>
        <taxon>Polyporales</taxon>
        <taxon>Gelatoporiaceae</taxon>
        <taxon>Obba</taxon>
    </lineage>
</organism>
<accession>A0A8E2AV91</accession>